<dbReference type="EMBL" id="KZ857381">
    <property type="protein sequence ID" value="RDX56227.1"/>
    <property type="molecule type" value="Genomic_DNA"/>
</dbReference>
<evidence type="ECO:0000256" key="1">
    <source>
        <dbReference type="ARBA" id="ARBA00004141"/>
    </source>
</evidence>
<feature type="transmembrane region" description="Helical" evidence="10">
    <location>
        <begin position="379"/>
        <end position="402"/>
    </location>
</feature>
<feature type="transmembrane region" description="Helical" evidence="10">
    <location>
        <begin position="508"/>
        <end position="529"/>
    </location>
</feature>
<feature type="transmembrane region" description="Helical" evidence="10">
    <location>
        <begin position="226"/>
        <end position="244"/>
    </location>
</feature>
<feature type="transmembrane region" description="Helical" evidence="10">
    <location>
        <begin position="714"/>
        <end position="730"/>
    </location>
</feature>
<comment type="similarity">
    <text evidence="2">Belongs to the oligopeptide OPT transporter family.</text>
</comment>
<dbReference type="PANTHER" id="PTHR22601">
    <property type="entry name" value="ISP4 LIKE PROTEIN"/>
    <property type="match status" value="1"/>
</dbReference>
<keyword evidence="3" id="KW-0813">Transport</keyword>
<evidence type="ECO:0000256" key="5">
    <source>
        <dbReference type="ARBA" id="ARBA00022856"/>
    </source>
</evidence>
<gene>
    <name evidence="11" type="ORF">OH76DRAFT_606085</name>
</gene>
<keyword evidence="8 10" id="KW-0472">Membrane</keyword>
<feature type="transmembrane region" description="Helical" evidence="10">
    <location>
        <begin position="764"/>
        <end position="786"/>
    </location>
</feature>
<dbReference type="InterPro" id="IPR004648">
    <property type="entry name" value="Oligpept_transpt"/>
</dbReference>
<feature type="transmembrane region" description="Helical" evidence="10">
    <location>
        <begin position="688"/>
        <end position="707"/>
    </location>
</feature>
<evidence type="ECO:0000313" key="12">
    <source>
        <dbReference type="Proteomes" id="UP000256964"/>
    </source>
</evidence>
<evidence type="ECO:0000256" key="7">
    <source>
        <dbReference type="ARBA" id="ARBA00022989"/>
    </source>
</evidence>
<dbReference type="Pfam" id="PF03169">
    <property type="entry name" value="OPT"/>
    <property type="match status" value="1"/>
</dbReference>
<dbReference type="Proteomes" id="UP000256964">
    <property type="component" value="Unassembled WGS sequence"/>
</dbReference>
<feature type="transmembrane region" description="Helical" evidence="10">
    <location>
        <begin position="617"/>
        <end position="637"/>
    </location>
</feature>
<evidence type="ECO:0000313" key="11">
    <source>
        <dbReference type="EMBL" id="RDX56227.1"/>
    </source>
</evidence>
<feature type="transmembrane region" description="Helical" evidence="10">
    <location>
        <begin position="457"/>
        <end position="477"/>
    </location>
</feature>
<feature type="transmembrane region" description="Helical" evidence="10">
    <location>
        <begin position="348"/>
        <end position="367"/>
    </location>
</feature>
<evidence type="ECO:0000256" key="8">
    <source>
        <dbReference type="ARBA" id="ARBA00023136"/>
    </source>
</evidence>
<keyword evidence="5" id="KW-0571">Peptide transport</keyword>
<evidence type="ECO:0000256" key="10">
    <source>
        <dbReference type="SAM" id="Phobius"/>
    </source>
</evidence>
<evidence type="ECO:0000256" key="4">
    <source>
        <dbReference type="ARBA" id="ARBA00022692"/>
    </source>
</evidence>
<name>A0A371DUK2_9APHY</name>
<keyword evidence="7 10" id="KW-1133">Transmembrane helix</keyword>
<evidence type="ECO:0000256" key="6">
    <source>
        <dbReference type="ARBA" id="ARBA00022927"/>
    </source>
</evidence>
<comment type="subcellular location">
    <subcellularLocation>
        <location evidence="1">Membrane</location>
        <topology evidence="1">Multi-pass membrane protein</topology>
    </subcellularLocation>
</comment>
<protein>
    <submittedName>
        <fullName evidence="11">OPT oligopeptide transporter</fullName>
    </submittedName>
</protein>
<organism evidence="11 12">
    <name type="scientific">Lentinus brumalis</name>
    <dbReference type="NCBI Taxonomy" id="2498619"/>
    <lineage>
        <taxon>Eukaryota</taxon>
        <taxon>Fungi</taxon>
        <taxon>Dikarya</taxon>
        <taxon>Basidiomycota</taxon>
        <taxon>Agaricomycotina</taxon>
        <taxon>Agaricomycetes</taxon>
        <taxon>Polyporales</taxon>
        <taxon>Polyporaceae</taxon>
        <taxon>Lentinus</taxon>
    </lineage>
</organism>
<dbReference type="NCBIfam" id="TIGR00728">
    <property type="entry name" value="OPT_sfam"/>
    <property type="match status" value="1"/>
</dbReference>
<dbReference type="InterPro" id="IPR004813">
    <property type="entry name" value="OPT"/>
</dbReference>
<dbReference type="GO" id="GO:0016020">
    <property type="term" value="C:membrane"/>
    <property type="evidence" value="ECO:0007669"/>
    <property type="project" value="UniProtKB-SubCell"/>
</dbReference>
<feature type="region of interest" description="Disordered" evidence="9">
    <location>
        <begin position="41"/>
        <end position="86"/>
    </location>
</feature>
<feature type="region of interest" description="Disordered" evidence="9">
    <location>
        <begin position="16"/>
        <end position="35"/>
    </location>
</feature>
<feature type="transmembrane region" description="Helical" evidence="10">
    <location>
        <begin position="250"/>
        <end position="269"/>
    </location>
</feature>
<evidence type="ECO:0000256" key="9">
    <source>
        <dbReference type="SAM" id="MobiDB-lite"/>
    </source>
</evidence>
<dbReference type="GO" id="GO:0015031">
    <property type="term" value="P:protein transport"/>
    <property type="evidence" value="ECO:0007669"/>
    <property type="project" value="UniProtKB-KW"/>
</dbReference>
<feature type="transmembrane region" description="Helical" evidence="10">
    <location>
        <begin position="122"/>
        <end position="140"/>
    </location>
</feature>
<keyword evidence="4 10" id="KW-0812">Transmembrane</keyword>
<keyword evidence="12" id="KW-1185">Reference proteome</keyword>
<feature type="transmembrane region" description="Helical" evidence="10">
    <location>
        <begin position="535"/>
        <end position="555"/>
    </location>
</feature>
<proteinExistence type="inferred from homology"/>
<sequence>MEARARTMSLSQFLHRRNSAPDVPEDVMDHFNDPNWDYSSSSPSASVTSFDEKGQTSSWTDHSYRSSDVESSNYPSTPGGPSKLDLREAPAQNFNEESPYAEVRAAVPNYDDPTIPVNTFRVWFLGIIISVILSGLNHFFTSRWPSVLISALIAQLIALPAGKLLEWALPKTKFKTFGYVWSFNPGPFNVKEHTVITIMANAVYTDTYATTIFSAQKVFYGQNPGIGYQLLLTLSSQMIGYSWAGLVRQILVWPSSMIWPSALVSCALLNTLNRNWGKKETKHISREKFFLIVAVGSTLWYFVPGFLFTGLSVFSWVCWIAPQNQTVNTLFGYNTGLGFGFLTFDWSMISWLGSPLVSPVSCSSLYVSCIEADLCSLQWWTEVNIFAAFVIIYWVIAPIMYFKNVLFTAYFPISSSGAFDNLGLPYNISAIITPDGLFDEAKYKAYSPLYLSATLQLAYGTQFAVITAVIVHTLLWYRGDIVRQFRRSLREEQDIHARLMTAYPEVPVWWYALLFVISFIFGVVAIEVFPTQFPVWALVLSLVMGLVLLVPVGLIRAITNQLPAANVLAELVAGYVLPGRPIGAMVFKTFGFVPMYQALFFSNDLKIGHYQKIPPRIMFMSQVLASTLACFVCVGVQEWQFANIEDFCSPNQKDGFICNDIDTFATAGIIWGGIGPRRLFSPGGMYNWVLYWFLIGAVLPIPFYMLARRYPTSFWRYVNIPVCFAGLAVLPPATGINYSSWAMVGAFFQWFIRRYHFRWWLRFNYILSAGLDIGVSLGGVIVFFALQYSGTIDFKWWGNTVWQNTFDAIGMPRLLASVPFGPTEW</sequence>
<dbReference type="AlphaFoldDB" id="A0A371DUK2"/>
<dbReference type="OrthoDB" id="9986677at2759"/>
<feature type="transmembrane region" description="Helical" evidence="10">
    <location>
        <begin position="146"/>
        <end position="165"/>
    </location>
</feature>
<accession>A0A371DUK2</accession>
<evidence type="ECO:0000256" key="3">
    <source>
        <dbReference type="ARBA" id="ARBA00022448"/>
    </source>
</evidence>
<keyword evidence="6" id="KW-0653">Protein transport</keyword>
<feature type="transmembrane region" description="Helical" evidence="10">
    <location>
        <begin position="289"/>
        <end position="322"/>
    </location>
</feature>
<dbReference type="GO" id="GO:0035673">
    <property type="term" value="F:oligopeptide transmembrane transporter activity"/>
    <property type="evidence" value="ECO:0007669"/>
    <property type="project" value="InterPro"/>
</dbReference>
<evidence type="ECO:0000256" key="2">
    <source>
        <dbReference type="ARBA" id="ARBA00008807"/>
    </source>
</evidence>
<dbReference type="NCBIfam" id="TIGR00727">
    <property type="entry name" value="ISP4_OPT"/>
    <property type="match status" value="1"/>
</dbReference>
<reference evidence="11 12" key="1">
    <citation type="journal article" date="2018" name="Biotechnol. Biofuels">
        <title>Integrative visual omics of the white-rot fungus Polyporus brumalis exposes the biotechnological potential of its oxidative enzymes for delignifying raw plant biomass.</title>
        <authorList>
            <person name="Miyauchi S."/>
            <person name="Rancon A."/>
            <person name="Drula E."/>
            <person name="Hage H."/>
            <person name="Chaduli D."/>
            <person name="Favel A."/>
            <person name="Grisel S."/>
            <person name="Henrissat B."/>
            <person name="Herpoel-Gimbert I."/>
            <person name="Ruiz-Duenas F.J."/>
            <person name="Chevret D."/>
            <person name="Hainaut M."/>
            <person name="Lin J."/>
            <person name="Wang M."/>
            <person name="Pangilinan J."/>
            <person name="Lipzen A."/>
            <person name="Lesage-Meessen L."/>
            <person name="Navarro D."/>
            <person name="Riley R."/>
            <person name="Grigoriev I.V."/>
            <person name="Zhou S."/>
            <person name="Raouche S."/>
            <person name="Rosso M.N."/>
        </authorList>
    </citation>
    <scope>NUCLEOTIDE SEQUENCE [LARGE SCALE GENOMIC DNA]</scope>
    <source>
        <strain evidence="11 12">BRFM 1820</strain>
    </source>
</reference>